<gene>
    <name evidence="2" type="ORF">MNBD_UNCLBAC01-699</name>
</gene>
<name>A0A3B1DG44_9ZZZZ</name>
<organism evidence="2">
    <name type="scientific">hydrothermal vent metagenome</name>
    <dbReference type="NCBI Taxonomy" id="652676"/>
    <lineage>
        <taxon>unclassified sequences</taxon>
        <taxon>metagenomes</taxon>
        <taxon>ecological metagenomes</taxon>
    </lineage>
</organism>
<protein>
    <recommendedName>
        <fullName evidence="1">DUF6036 domain-containing protein</fullName>
    </recommendedName>
</protein>
<accession>A0A3B1DG44</accession>
<proteinExistence type="predicted"/>
<dbReference type="SUPFAM" id="SSF81301">
    <property type="entry name" value="Nucleotidyltransferase"/>
    <property type="match status" value="1"/>
</dbReference>
<dbReference type="InterPro" id="IPR043519">
    <property type="entry name" value="NT_sf"/>
</dbReference>
<dbReference type="EMBL" id="UOGJ01000020">
    <property type="protein sequence ID" value="VAX34958.1"/>
    <property type="molecule type" value="Genomic_DNA"/>
</dbReference>
<sequence length="190" mass="21178">MKANGPGQSSLLLLDLINIFQKYNISYAVIGAFAASFYGVVRASMDADALISFDKKESGELIQELEGLGFKVIERKGSFDDPVLGVITVQDVYNNQVDLLRGIRGMDKDFFMRTSEASFQGVKIQIAGIEDFIAMKIFAGSVKDIEDVKGVFQVSMKEVDLNLLRDLTQKYGQEELRKLEHLLEQSTLIP</sequence>
<dbReference type="Pfam" id="PF19502">
    <property type="entry name" value="DUF6036"/>
    <property type="match status" value="1"/>
</dbReference>
<dbReference type="Gene3D" id="3.30.460.40">
    <property type="match status" value="1"/>
</dbReference>
<feature type="domain" description="DUF6036" evidence="1">
    <location>
        <begin position="25"/>
        <end position="171"/>
    </location>
</feature>
<dbReference type="AlphaFoldDB" id="A0A3B1DG44"/>
<dbReference type="InterPro" id="IPR045792">
    <property type="entry name" value="DUF6036"/>
</dbReference>
<evidence type="ECO:0000313" key="2">
    <source>
        <dbReference type="EMBL" id="VAX34958.1"/>
    </source>
</evidence>
<reference evidence="2" key="1">
    <citation type="submission" date="2018-06" db="EMBL/GenBank/DDBJ databases">
        <authorList>
            <person name="Zhirakovskaya E."/>
        </authorList>
    </citation>
    <scope>NUCLEOTIDE SEQUENCE</scope>
</reference>
<evidence type="ECO:0000259" key="1">
    <source>
        <dbReference type="Pfam" id="PF19502"/>
    </source>
</evidence>